<dbReference type="AlphaFoldDB" id="A0A183TPR6"/>
<dbReference type="Proteomes" id="UP000275846">
    <property type="component" value="Unassembled WGS sequence"/>
</dbReference>
<sequence length="127" mass="14267">MEINADIDLPPSLQETITAVQQLSRGKAPGSDVIPAEIYKHGGPQMINPITVLLQKMWHHGQVPQDFNDSTIVHLYRKKGNRQLCDNHRGISLLKIAGKNFANILLNRLNAHLERGLLPESQCGFRR</sequence>
<organism evidence="3">
    <name type="scientific">Schistocephalus solidus</name>
    <name type="common">Tapeworm</name>
    <dbReference type="NCBI Taxonomy" id="70667"/>
    <lineage>
        <taxon>Eukaryota</taxon>
        <taxon>Metazoa</taxon>
        <taxon>Spiralia</taxon>
        <taxon>Lophotrochozoa</taxon>
        <taxon>Platyhelminthes</taxon>
        <taxon>Cestoda</taxon>
        <taxon>Eucestoda</taxon>
        <taxon>Diphyllobothriidea</taxon>
        <taxon>Diphyllobothriidae</taxon>
        <taxon>Schistocephalus</taxon>
    </lineage>
</organism>
<dbReference type="EMBL" id="UYSU01044495">
    <property type="protein sequence ID" value="VDM04850.1"/>
    <property type="molecule type" value="Genomic_DNA"/>
</dbReference>
<accession>A0A183TPR6</accession>
<dbReference type="OrthoDB" id="10071239at2759"/>
<evidence type="ECO:0000313" key="1">
    <source>
        <dbReference type="EMBL" id="VDM04850.1"/>
    </source>
</evidence>
<gene>
    <name evidence="1" type="ORF">SSLN_LOCUS18464</name>
</gene>
<protein>
    <submittedName>
        <fullName evidence="3">Reverse transcriptase domain-containing protein</fullName>
    </submittedName>
</protein>
<evidence type="ECO:0000313" key="2">
    <source>
        <dbReference type="Proteomes" id="UP000275846"/>
    </source>
</evidence>
<dbReference type="WBParaSite" id="SSLN_0001916101-mRNA-1">
    <property type="protein sequence ID" value="SSLN_0001916101-mRNA-1"/>
    <property type="gene ID" value="SSLN_0001916101"/>
</dbReference>
<name>A0A183TPR6_SCHSO</name>
<dbReference type="PANTHER" id="PTHR19446">
    <property type="entry name" value="REVERSE TRANSCRIPTASES"/>
    <property type="match status" value="1"/>
</dbReference>
<reference evidence="1 2" key="2">
    <citation type="submission" date="2018-11" db="EMBL/GenBank/DDBJ databases">
        <authorList>
            <consortium name="Pathogen Informatics"/>
        </authorList>
    </citation>
    <scope>NUCLEOTIDE SEQUENCE [LARGE SCALE GENOMIC DNA]</scope>
    <source>
        <strain evidence="1 2">NST_G2</strain>
    </source>
</reference>
<evidence type="ECO:0000313" key="3">
    <source>
        <dbReference type="WBParaSite" id="SSLN_0001916101-mRNA-1"/>
    </source>
</evidence>
<proteinExistence type="predicted"/>
<reference evidence="3" key="1">
    <citation type="submission" date="2016-06" db="UniProtKB">
        <authorList>
            <consortium name="WormBaseParasite"/>
        </authorList>
    </citation>
    <scope>IDENTIFICATION</scope>
</reference>
<keyword evidence="2" id="KW-1185">Reference proteome</keyword>